<evidence type="ECO:0000256" key="4">
    <source>
        <dbReference type="ARBA" id="ARBA00022574"/>
    </source>
</evidence>
<evidence type="ECO:0000256" key="3">
    <source>
        <dbReference type="ARBA" id="ARBA00021234"/>
    </source>
</evidence>
<reference evidence="7" key="1">
    <citation type="submission" date="2020-08" db="EMBL/GenBank/DDBJ databases">
        <title>Multicomponent nature underlies the extraordinary mechanical properties of spider dragline silk.</title>
        <authorList>
            <person name="Kono N."/>
            <person name="Nakamura H."/>
            <person name="Mori M."/>
            <person name="Yoshida Y."/>
            <person name="Ohtoshi R."/>
            <person name="Malay A.D."/>
            <person name="Moran D.A.P."/>
            <person name="Tomita M."/>
            <person name="Numata K."/>
            <person name="Arakawa K."/>
        </authorList>
    </citation>
    <scope>NUCLEOTIDE SEQUENCE</scope>
</reference>
<keyword evidence="5" id="KW-0677">Repeat</keyword>
<dbReference type="SUPFAM" id="SSF50978">
    <property type="entry name" value="WD40 repeat-like"/>
    <property type="match status" value="1"/>
</dbReference>
<proteinExistence type="inferred from homology"/>
<comment type="similarity">
    <text evidence="2">Belongs to the WD repeat DDB2/WDR76 family.</text>
</comment>
<dbReference type="Gene3D" id="2.130.10.10">
    <property type="entry name" value="YVTN repeat-like/Quinoprotein amine dehydrogenase"/>
    <property type="match status" value="1"/>
</dbReference>
<comment type="function">
    <text evidence="1">Specifically binds 5-hydroxymethylcytosine (5hmC), suggesting that it acts as a specific reader of 5hmC.</text>
</comment>
<dbReference type="FunFam" id="2.130.10.10:FF:000180">
    <property type="entry name" value="WD repeat-containing protein 76"/>
    <property type="match status" value="1"/>
</dbReference>
<accession>A0A8X7CGL3</accession>
<feature type="repeat" description="WD" evidence="6">
    <location>
        <begin position="310"/>
        <end position="345"/>
    </location>
</feature>
<dbReference type="PROSITE" id="PS50082">
    <property type="entry name" value="WD_REPEATS_2"/>
    <property type="match status" value="2"/>
</dbReference>
<dbReference type="PANTHER" id="PTHR14773">
    <property type="entry name" value="WD REPEAT-CONTAINING PROTEIN 76"/>
    <property type="match status" value="1"/>
</dbReference>
<organism evidence="7 8">
    <name type="scientific">Trichonephila inaurata madagascariensis</name>
    <dbReference type="NCBI Taxonomy" id="2747483"/>
    <lineage>
        <taxon>Eukaryota</taxon>
        <taxon>Metazoa</taxon>
        <taxon>Ecdysozoa</taxon>
        <taxon>Arthropoda</taxon>
        <taxon>Chelicerata</taxon>
        <taxon>Arachnida</taxon>
        <taxon>Araneae</taxon>
        <taxon>Araneomorphae</taxon>
        <taxon>Entelegynae</taxon>
        <taxon>Araneoidea</taxon>
        <taxon>Nephilidae</taxon>
        <taxon>Trichonephila</taxon>
        <taxon>Trichonephila inaurata</taxon>
    </lineage>
</organism>
<evidence type="ECO:0000256" key="2">
    <source>
        <dbReference type="ARBA" id="ARBA00005434"/>
    </source>
</evidence>
<comment type="caution">
    <text evidence="7">The sequence shown here is derived from an EMBL/GenBank/DDBJ whole genome shotgun (WGS) entry which is preliminary data.</text>
</comment>
<sequence>MAMNRIPLCDITTSEVLSFPLHVFHKRRVQEDNFEEEYFNSKTKDLETKFNKSKMKRKSVYKEVEDEVKKKKREVEDEELNPKAVQAQRVPTRKSLRLAKVDIDLSEEAMAARAVAQAEKELEEVKLEPVLSFKDAITGDAYDDFVHDFEDMDFKSSTKPFKDYVSHFKNMKIDESRVAKVVNGRITAMSIHPMQEKIIVSVGNKYGAVGLWHVNSDTLPFEFKPHLQGITNIQFNPDLPNMLYTSSYDGTMRCGDLENEKFIEIYNVSDESSCTYFDFLSSTTFLVSHRDGTVSVVDNRSDHKTWMKRHTCHEYSVKTISVHPADKNYFISAETKGSLALWDLRKLQKKPVTQVRHHQRVVYSAFFSPVTGNSVLTTSADDSICLFDTSKLGNAMLLQKSLKHNNWTGRWLSTFKATWLPNTDDTFVVGSMSPSRRIEIFDDKMRNIFNFKDECFNCITSVNSFHPSLPVLAGCNSSGKVYVFAE</sequence>
<dbReference type="InterPro" id="IPR050853">
    <property type="entry name" value="WD_repeat_DNA-damage-binding"/>
</dbReference>
<evidence type="ECO:0000256" key="1">
    <source>
        <dbReference type="ARBA" id="ARBA00002530"/>
    </source>
</evidence>
<dbReference type="GO" id="GO:2000001">
    <property type="term" value="P:regulation of DNA damage checkpoint"/>
    <property type="evidence" value="ECO:0007669"/>
    <property type="project" value="TreeGrafter"/>
</dbReference>
<dbReference type="SMART" id="SM00320">
    <property type="entry name" value="WD40"/>
    <property type="match status" value="6"/>
</dbReference>
<feature type="repeat" description="WD" evidence="6">
    <location>
        <begin position="223"/>
        <end position="265"/>
    </location>
</feature>
<protein>
    <recommendedName>
        <fullName evidence="3">WD repeat-containing protein 76</fullName>
    </recommendedName>
</protein>
<dbReference type="InterPro" id="IPR001680">
    <property type="entry name" value="WD40_rpt"/>
</dbReference>
<dbReference type="Pfam" id="PF00400">
    <property type="entry name" value="WD40"/>
    <property type="match status" value="1"/>
</dbReference>
<dbReference type="InterPro" id="IPR015943">
    <property type="entry name" value="WD40/YVTN_repeat-like_dom_sf"/>
</dbReference>
<dbReference type="EMBL" id="BMAV01015741">
    <property type="protein sequence ID" value="GFY65901.1"/>
    <property type="molecule type" value="Genomic_DNA"/>
</dbReference>
<dbReference type="Proteomes" id="UP000886998">
    <property type="component" value="Unassembled WGS sequence"/>
</dbReference>
<dbReference type="PANTHER" id="PTHR14773:SF0">
    <property type="entry name" value="WD REPEAT-CONTAINING PROTEIN 76"/>
    <property type="match status" value="1"/>
</dbReference>
<dbReference type="OrthoDB" id="9890280at2759"/>
<gene>
    <name evidence="7" type="primary">WDR76</name>
    <name evidence="7" type="ORF">TNIN_237371</name>
</gene>
<evidence type="ECO:0000256" key="6">
    <source>
        <dbReference type="PROSITE-ProRule" id="PRU00221"/>
    </source>
</evidence>
<evidence type="ECO:0000313" key="8">
    <source>
        <dbReference type="Proteomes" id="UP000886998"/>
    </source>
</evidence>
<keyword evidence="8" id="KW-1185">Reference proteome</keyword>
<name>A0A8X7CGL3_9ARAC</name>
<evidence type="ECO:0000256" key="5">
    <source>
        <dbReference type="ARBA" id="ARBA00022737"/>
    </source>
</evidence>
<evidence type="ECO:0000313" key="7">
    <source>
        <dbReference type="EMBL" id="GFY65901.1"/>
    </source>
</evidence>
<dbReference type="GO" id="GO:0003677">
    <property type="term" value="F:DNA binding"/>
    <property type="evidence" value="ECO:0007669"/>
    <property type="project" value="TreeGrafter"/>
</dbReference>
<dbReference type="InterPro" id="IPR036322">
    <property type="entry name" value="WD40_repeat_dom_sf"/>
</dbReference>
<dbReference type="AlphaFoldDB" id="A0A8X7CGL3"/>
<dbReference type="GO" id="GO:0005634">
    <property type="term" value="C:nucleus"/>
    <property type="evidence" value="ECO:0007669"/>
    <property type="project" value="TreeGrafter"/>
</dbReference>
<keyword evidence="4 6" id="KW-0853">WD repeat</keyword>